<accession>A0A2V4L6P2</accession>
<reference evidence="1 2" key="1">
    <citation type="submission" date="2018-06" db="EMBL/GenBank/DDBJ databases">
        <title>Pseudomonas diversity within urban Lake Michigan freshwaters.</title>
        <authorList>
            <person name="Batrich M."/>
            <person name="Hatzopoulos T."/>
            <person name="Putonti C."/>
        </authorList>
    </citation>
    <scope>NUCLEOTIDE SEQUENCE [LARGE SCALE GENOMIC DNA]</scope>
    <source>
        <strain evidence="1 2">MB-090714</strain>
    </source>
</reference>
<dbReference type="InterPro" id="IPR010323">
    <property type="entry name" value="DUF924"/>
</dbReference>
<comment type="caution">
    <text evidence="1">The sequence shown here is derived from an EMBL/GenBank/DDBJ whole genome shotgun (WGS) entry which is preliminary data.</text>
</comment>
<evidence type="ECO:0000313" key="2">
    <source>
        <dbReference type="Proteomes" id="UP000248146"/>
    </source>
</evidence>
<dbReference type="RefSeq" id="WP_110683413.1">
    <property type="nucleotide sequence ID" value="NZ_QJRX01000008.1"/>
</dbReference>
<dbReference type="OrthoDB" id="7593450at2"/>
<evidence type="ECO:0000313" key="1">
    <source>
        <dbReference type="EMBL" id="PYC21893.1"/>
    </source>
</evidence>
<dbReference type="Gene3D" id="1.25.40.10">
    <property type="entry name" value="Tetratricopeptide repeat domain"/>
    <property type="match status" value="1"/>
</dbReference>
<name>A0A2V4L6P2_AQUAC</name>
<dbReference type="InterPro" id="IPR011990">
    <property type="entry name" value="TPR-like_helical_dom_sf"/>
</dbReference>
<dbReference type="EMBL" id="QJRX01000008">
    <property type="protein sequence ID" value="PYC21893.1"/>
    <property type="molecule type" value="Genomic_DNA"/>
</dbReference>
<dbReference type="Gene3D" id="1.20.58.320">
    <property type="entry name" value="TPR-like"/>
    <property type="match status" value="1"/>
</dbReference>
<gene>
    <name evidence="1" type="ORF">DMO17_15665</name>
</gene>
<dbReference type="SUPFAM" id="SSF48452">
    <property type="entry name" value="TPR-like"/>
    <property type="match status" value="1"/>
</dbReference>
<sequence>MQPWQPLLDWWFGTGATAGEVAAERSGLWFGYRAEQDEEARQRFGPHCEQALAGGLGDWAGQPDGWLALLLLLDQLPRMIHRGTPQAFAGDARARQLARQGLEQGFDARLPAIRRVFAYLVLEHAEDLALQDEAVARFGALRDQAAPSERALFDGYLDYAVRHQRVIQRFGRFPHRNAVLGRPSTAGEAQFLTEPGSRF</sequence>
<dbReference type="AlphaFoldDB" id="A0A2V4L6P2"/>
<protein>
    <submittedName>
        <fullName evidence="1">DUF924 domain-containing protein</fullName>
    </submittedName>
</protein>
<organism evidence="1 2">
    <name type="scientific">Aquipseudomonas alcaligenes</name>
    <name type="common">Pseudomonas alcaligenes</name>
    <dbReference type="NCBI Taxonomy" id="43263"/>
    <lineage>
        <taxon>Bacteria</taxon>
        <taxon>Pseudomonadati</taxon>
        <taxon>Pseudomonadota</taxon>
        <taxon>Gammaproteobacteria</taxon>
        <taxon>Pseudomonadales</taxon>
        <taxon>Pseudomonadaceae</taxon>
        <taxon>Aquipseudomonas</taxon>
    </lineage>
</organism>
<dbReference type="Proteomes" id="UP000248146">
    <property type="component" value="Unassembled WGS sequence"/>
</dbReference>
<dbReference type="Pfam" id="PF06041">
    <property type="entry name" value="DUF924"/>
    <property type="match status" value="1"/>
</dbReference>
<proteinExistence type="predicted"/>